<dbReference type="InterPro" id="IPR016181">
    <property type="entry name" value="Acyl_CoA_acyltransferase"/>
</dbReference>
<evidence type="ECO:0000313" key="5">
    <source>
        <dbReference type="Proteomes" id="UP001211544"/>
    </source>
</evidence>
<dbReference type="SUPFAM" id="SSF55729">
    <property type="entry name" value="Acyl-CoA N-acyltransferases (Nat)"/>
    <property type="match status" value="1"/>
</dbReference>
<feature type="domain" description="N-acetyltransferase" evidence="3">
    <location>
        <begin position="1"/>
        <end position="130"/>
    </location>
</feature>
<keyword evidence="2" id="KW-0012">Acyltransferase</keyword>
<gene>
    <name evidence="4" type="ORF">N5580_21600</name>
</gene>
<dbReference type="InterPro" id="IPR000182">
    <property type="entry name" value="GNAT_dom"/>
</dbReference>
<evidence type="ECO:0000256" key="1">
    <source>
        <dbReference type="ARBA" id="ARBA00022679"/>
    </source>
</evidence>
<proteinExistence type="predicted"/>
<dbReference type="KEGG" id="kpie:N5580_21600"/>
<dbReference type="PANTHER" id="PTHR43877:SF2">
    <property type="entry name" value="AMINOALKYLPHOSPHONATE N-ACETYLTRANSFERASE-RELATED"/>
    <property type="match status" value="1"/>
</dbReference>
<dbReference type="PROSITE" id="PS51186">
    <property type="entry name" value="GNAT"/>
    <property type="match status" value="1"/>
</dbReference>
<dbReference type="EMBL" id="CP104760">
    <property type="protein sequence ID" value="WBG93503.1"/>
    <property type="molecule type" value="Genomic_DNA"/>
</dbReference>
<protein>
    <submittedName>
        <fullName evidence="4">GNAT family N-acetyltransferase</fullName>
    </submittedName>
</protein>
<evidence type="ECO:0000256" key="2">
    <source>
        <dbReference type="ARBA" id="ARBA00023315"/>
    </source>
</evidence>
<dbReference type="PANTHER" id="PTHR43877">
    <property type="entry name" value="AMINOALKYLPHOSPHONATE N-ACETYLTRANSFERASE-RELATED-RELATED"/>
    <property type="match status" value="1"/>
</dbReference>
<dbReference type="GO" id="GO:0016747">
    <property type="term" value="F:acyltransferase activity, transferring groups other than amino-acyl groups"/>
    <property type="evidence" value="ECO:0007669"/>
    <property type="project" value="InterPro"/>
</dbReference>
<dbReference type="AlphaFoldDB" id="A0AAJ5UCJ2"/>
<geneLocation type="plasmid" evidence="4 5">
    <name>pGABEKP28_2</name>
</geneLocation>
<dbReference type="CDD" id="cd04301">
    <property type="entry name" value="NAT_SF"/>
    <property type="match status" value="1"/>
</dbReference>
<dbReference type="InterPro" id="IPR050832">
    <property type="entry name" value="Bact_Acetyltransf"/>
</dbReference>
<sequence>MKGLMEEYASIYGDYFSRHAVPEQTEWYLPPQGGFIVLEKAGQILAMGGFKRYDAQTAEFKRIWVRSDLRQQGLAGEILSELERLAAKAGYSQIYLTTGFRQRGATRLYLRHGFHALHDLSGDLERYSLPPYDGRLGFRKAIDPLEVNS</sequence>
<dbReference type="Proteomes" id="UP001211544">
    <property type="component" value="Plasmid pGABEKP28_2"/>
</dbReference>
<dbReference type="Gene3D" id="3.40.630.30">
    <property type="match status" value="1"/>
</dbReference>
<evidence type="ECO:0000259" key="3">
    <source>
        <dbReference type="PROSITE" id="PS51186"/>
    </source>
</evidence>
<accession>A0AAJ5UCJ2</accession>
<organism evidence="4 5">
    <name type="scientific">Pantoea piersonii</name>
    <dbReference type="NCBI Taxonomy" id="2364647"/>
    <lineage>
        <taxon>Bacteria</taxon>
        <taxon>Pseudomonadati</taxon>
        <taxon>Pseudomonadota</taxon>
        <taxon>Gammaproteobacteria</taxon>
        <taxon>Enterobacterales</taxon>
        <taxon>Erwiniaceae</taxon>
        <taxon>Pantoea</taxon>
    </lineage>
</organism>
<name>A0AAJ5UCJ2_9GAMM</name>
<keyword evidence="1" id="KW-0808">Transferase</keyword>
<reference evidence="4 5" key="1">
    <citation type="journal article" date="2022" name="J Glob Antimicrob Resist">
        <title>First complete genome of a multidrug resistant strain of the novel human pathogen Kalamiella piersonii (GABEKP28) identified in human saliva.</title>
        <authorList>
            <person name="McDonagh F."/>
            <person name="Singh N.K."/>
            <person name="Venkateswaran K."/>
            <person name="Lonappan A.M."/>
            <person name="Hallahan B."/>
            <person name="Tuohy A."/>
            <person name="Burke L."/>
            <person name="Kovarova A."/>
            <person name="Miliotis G."/>
        </authorList>
    </citation>
    <scope>NUCLEOTIDE SEQUENCE [LARGE SCALE GENOMIC DNA]</scope>
    <source>
        <strain evidence="4 5">GABEKP28</strain>
    </source>
</reference>
<dbReference type="Pfam" id="PF00583">
    <property type="entry name" value="Acetyltransf_1"/>
    <property type="match status" value="1"/>
</dbReference>
<keyword evidence="5" id="KW-1185">Reference proteome</keyword>
<evidence type="ECO:0000313" key="4">
    <source>
        <dbReference type="EMBL" id="WBG93503.1"/>
    </source>
</evidence>
<keyword evidence="4" id="KW-0614">Plasmid</keyword>